<evidence type="ECO:0000256" key="2">
    <source>
        <dbReference type="ARBA" id="ARBA00007399"/>
    </source>
</evidence>
<comment type="subcellular location">
    <subcellularLocation>
        <location evidence="1 8">Periplasm</location>
    </subcellularLocation>
</comment>
<evidence type="ECO:0000313" key="13">
    <source>
        <dbReference type="Proteomes" id="UP000251576"/>
    </source>
</evidence>
<dbReference type="AlphaFoldDB" id="A0A330G8N8"/>
<name>A0A330G8N8_ENTCL</name>
<evidence type="ECO:0000259" key="10">
    <source>
        <dbReference type="Pfam" id="PF00345"/>
    </source>
</evidence>
<organism evidence="12 13">
    <name type="scientific">Enterobacter cloacae</name>
    <dbReference type="NCBI Taxonomy" id="550"/>
    <lineage>
        <taxon>Bacteria</taxon>
        <taxon>Pseudomonadati</taxon>
        <taxon>Pseudomonadota</taxon>
        <taxon>Gammaproteobacteria</taxon>
        <taxon>Enterobacterales</taxon>
        <taxon>Enterobacteriaceae</taxon>
        <taxon>Enterobacter</taxon>
        <taxon>Enterobacter cloacae complex</taxon>
    </lineage>
</organism>
<comment type="caution">
    <text evidence="12">The sequence shown here is derived from an EMBL/GenBank/DDBJ whole genome shotgun (WGS) entry which is preliminary data.</text>
</comment>
<dbReference type="GO" id="GO:0071555">
    <property type="term" value="P:cell wall organization"/>
    <property type="evidence" value="ECO:0007669"/>
    <property type="project" value="InterPro"/>
</dbReference>
<evidence type="ECO:0000256" key="8">
    <source>
        <dbReference type="RuleBase" id="RU003918"/>
    </source>
</evidence>
<dbReference type="InterPro" id="IPR013783">
    <property type="entry name" value="Ig-like_fold"/>
</dbReference>
<keyword evidence="4 9" id="KW-0732">Signal</keyword>
<feature type="signal peptide" evidence="9">
    <location>
        <begin position="1"/>
        <end position="23"/>
    </location>
</feature>
<feature type="domain" description="Pili assembly chaperone C-terminal" evidence="11">
    <location>
        <begin position="165"/>
        <end position="222"/>
    </location>
</feature>
<dbReference type="PANTHER" id="PTHR30251:SF5">
    <property type="entry name" value="FIMBRIAL CHAPARONE PROTEIN"/>
    <property type="match status" value="1"/>
</dbReference>
<keyword evidence="7" id="KW-0393">Immunoglobulin domain</keyword>
<dbReference type="GO" id="GO:0030288">
    <property type="term" value="C:outer membrane-bounded periplasmic space"/>
    <property type="evidence" value="ECO:0007669"/>
    <property type="project" value="InterPro"/>
</dbReference>
<dbReference type="RefSeq" id="WP_112781973.1">
    <property type="nucleotide sequence ID" value="NZ_CABMNQ010000069.1"/>
</dbReference>
<evidence type="ECO:0000313" key="12">
    <source>
        <dbReference type="EMBL" id="RAZ62013.1"/>
    </source>
</evidence>
<evidence type="ECO:0000256" key="6">
    <source>
        <dbReference type="ARBA" id="ARBA00023186"/>
    </source>
</evidence>
<dbReference type="SUPFAM" id="SSF49354">
    <property type="entry name" value="PapD-like"/>
    <property type="match status" value="1"/>
</dbReference>
<evidence type="ECO:0000256" key="5">
    <source>
        <dbReference type="ARBA" id="ARBA00022764"/>
    </source>
</evidence>
<dbReference type="PANTHER" id="PTHR30251">
    <property type="entry name" value="PILUS ASSEMBLY CHAPERONE"/>
    <property type="match status" value="1"/>
</dbReference>
<keyword evidence="3" id="KW-1029">Fimbrium biogenesis</keyword>
<evidence type="ECO:0000256" key="1">
    <source>
        <dbReference type="ARBA" id="ARBA00004418"/>
    </source>
</evidence>
<reference evidence="12 13" key="1">
    <citation type="submission" date="2018-06" db="EMBL/GenBank/DDBJ databases">
        <title>ACT-28, a chromosomally-encoded AmpC with carbapenemase activity from Enterobacter kobei.</title>
        <authorList>
            <person name="Jousset A.B."/>
            <person name="Oueslati S."/>
            <person name="Bernabeu S."/>
            <person name="Takissian J."/>
            <person name="Creton E."/>
            <person name="Vogel A."/>
            <person name="Cotellon G."/>
            <person name="Bonnin R.A."/>
            <person name="Dortet L."/>
            <person name="Naas T."/>
        </authorList>
    </citation>
    <scope>NUCLEOTIDE SEQUENCE [LARGE SCALE GENOMIC DNA]</scope>
    <source>
        <strain evidence="12 13">99B3</strain>
    </source>
</reference>
<comment type="similarity">
    <text evidence="2 8">Belongs to the periplasmic pilus chaperone family.</text>
</comment>
<dbReference type="PROSITE" id="PS00635">
    <property type="entry name" value="PILI_CHAPERONE"/>
    <property type="match status" value="1"/>
</dbReference>
<accession>A0A330G8N8</accession>
<dbReference type="Pfam" id="PF02753">
    <property type="entry name" value="PapD_C"/>
    <property type="match status" value="1"/>
</dbReference>
<sequence>MFNKIKVMMALASMLSFSITADAAVALDRTRVIYAGNVNSMSLTLSNDNTHSPYLAQAWIEDAQGNKSNLPLAVSPALQRIEPGHRGMIRINPVSASAGLPQDRESVFWLNVKEIPPKSDRSNVMQIALQTRIKLFYRPTGIIPKKFSRWDDQLILTRTNKGYNVENPTPYFMTIIAIRGSEKDPVAKGYKSVMIAPKSSNHIDTEHFTAPHLTTINDFGGKPTLAFHCTGEICKAKKQ</sequence>
<evidence type="ECO:0000256" key="4">
    <source>
        <dbReference type="ARBA" id="ARBA00022729"/>
    </source>
</evidence>
<dbReference type="EMBL" id="QMDH01000069">
    <property type="protein sequence ID" value="RAZ62013.1"/>
    <property type="molecule type" value="Genomic_DNA"/>
</dbReference>
<protein>
    <submittedName>
        <fullName evidence="12">Molecular chaperone</fullName>
    </submittedName>
</protein>
<keyword evidence="6 8" id="KW-0143">Chaperone</keyword>
<dbReference type="Pfam" id="PF00345">
    <property type="entry name" value="PapD_N"/>
    <property type="match status" value="1"/>
</dbReference>
<dbReference type="InterPro" id="IPR016148">
    <property type="entry name" value="Pili_assmbl_chaperone_C"/>
</dbReference>
<dbReference type="InterPro" id="IPR001829">
    <property type="entry name" value="Pili_assmbl_chaperone_bac"/>
</dbReference>
<dbReference type="SUPFAM" id="SSF49584">
    <property type="entry name" value="Periplasmic chaperone C-domain"/>
    <property type="match status" value="1"/>
</dbReference>
<evidence type="ECO:0000259" key="11">
    <source>
        <dbReference type="Pfam" id="PF02753"/>
    </source>
</evidence>
<dbReference type="InterPro" id="IPR018046">
    <property type="entry name" value="Pili_assmbl_chaperone_CS"/>
</dbReference>
<evidence type="ECO:0000256" key="9">
    <source>
        <dbReference type="SAM" id="SignalP"/>
    </source>
</evidence>
<dbReference type="InterPro" id="IPR036316">
    <property type="entry name" value="Pili_assmbl_chap_C_dom_sf"/>
</dbReference>
<gene>
    <name evidence="12" type="ORF">DP202_24920</name>
</gene>
<evidence type="ECO:0000256" key="7">
    <source>
        <dbReference type="ARBA" id="ARBA00023319"/>
    </source>
</evidence>
<dbReference type="FunFam" id="2.60.40.10:FF:000458">
    <property type="entry name" value="Molecular chaperone FimC"/>
    <property type="match status" value="1"/>
</dbReference>
<evidence type="ECO:0000256" key="3">
    <source>
        <dbReference type="ARBA" id="ARBA00022558"/>
    </source>
</evidence>
<dbReference type="InterPro" id="IPR008962">
    <property type="entry name" value="PapD-like_sf"/>
</dbReference>
<keyword evidence="5" id="KW-0574">Periplasm</keyword>
<dbReference type="Gene3D" id="2.60.40.10">
    <property type="entry name" value="Immunoglobulins"/>
    <property type="match status" value="2"/>
</dbReference>
<feature type="domain" description="Pili assembly chaperone N-terminal" evidence="10">
    <location>
        <begin position="25"/>
        <end position="142"/>
    </location>
</feature>
<dbReference type="Proteomes" id="UP000251576">
    <property type="component" value="Unassembled WGS sequence"/>
</dbReference>
<dbReference type="PRINTS" id="PR00969">
    <property type="entry name" value="CHAPERONPILI"/>
</dbReference>
<dbReference type="InterPro" id="IPR050643">
    <property type="entry name" value="Periplasmic_pilus_chap"/>
</dbReference>
<proteinExistence type="inferred from homology"/>
<dbReference type="InterPro" id="IPR016147">
    <property type="entry name" value="Pili_assmbl_chaperone_N"/>
</dbReference>
<feature type="chain" id="PRO_5016238771" evidence="9">
    <location>
        <begin position="24"/>
        <end position="239"/>
    </location>
</feature>